<dbReference type="InterPro" id="IPR002081">
    <property type="entry name" value="Cryptochrome/DNA_photolyase_1"/>
</dbReference>
<dbReference type="PRINTS" id="PR00147">
    <property type="entry name" value="DNAPHOTLYASE"/>
</dbReference>
<dbReference type="PROSITE" id="PS51645">
    <property type="entry name" value="PHR_CRY_ALPHA_BETA"/>
    <property type="match status" value="1"/>
</dbReference>
<dbReference type="EC" id="4.1.99.3" evidence="2"/>
<feature type="binding site" evidence="8">
    <location>
        <begin position="288"/>
        <end position="295"/>
    </location>
    <ligand>
        <name>FAD</name>
        <dbReference type="ChEBI" id="CHEBI:57692"/>
    </ligand>
</feature>
<evidence type="ECO:0000256" key="7">
    <source>
        <dbReference type="ARBA" id="ARBA00033999"/>
    </source>
</evidence>
<sequence>MQHSDSPKFDSGLVWFRRDLRTDDNAPLYHALRNCRRVYCCFVFDTDILYPLPRADRRVEFIQASLVELDADLKRLADDPAAGLIVRHAKAEHDVAVLAKSLGVQAVFAGQDDEPGALARDAQVLGALANAGIVLQLHKDHSIFARDEVMTQAGTAFGVYTPYKNAWLKKLDDYQLKAYPVAKYRHALAPRPEAHRHAVPTLTALGFEATNLSELQIPTGASGAHSLFEDFFDRIDDYGRTRDFPGAKGPSYLGVHLRFGTVSIRRLAATAHQLSLHGSRGAAVWLGELIWRDFFFQVMYHAPHVIGHAYRPEYDAIKWEHGKQADAAFAAWCEGRTGYPLVDAAMLQINRTGYMHNRLRMVTAAFLVKDLGIDWRRGEAYFALHLNDFELSSNNGNWQWAASTGCDAQPWFRIFNPVTQSQKFDAEGRFIRRYLPRLARLPDDLIHMPWQAKPVDLEAAGLALGKDYPKPIVEHALAREKTLERYGAVKRARA</sequence>
<dbReference type="PANTHER" id="PTHR11455">
    <property type="entry name" value="CRYPTOCHROME"/>
    <property type="match status" value="1"/>
</dbReference>
<evidence type="ECO:0000256" key="10">
    <source>
        <dbReference type="RuleBase" id="RU004182"/>
    </source>
</evidence>
<dbReference type="InterPro" id="IPR005101">
    <property type="entry name" value="Cryptochr/Photolyase_FAD-bd"/>
</dbReference>
<dbReference type="EMBL" id="QJTC01000025">
    <property type="protein sequence ID" value="PYE74357.1"/>
    <property type="molecule type" value="Genomic_DNA"/>
</dbReference>
<dbReference type="SUPFAM" id="SSF48173">
    <property type="entry name" value="Cryptochrome/photolyase FAD-binding domain"/>
    <property type="match status" value="1"/>
</dbReference>
<comment type="caution">
    <text evidence="12">The sequence shown here is derived from an EMBL/GenBank/DDBJ whole genome shotgun (WGS) entry which is preliminary data.</text>
</comment>
<dbReference type="PROSITE" id="PS00691">
    <property type="entry name" value="DNA_PHOTOLYASES_1_2"/>
    <property type="match status" value="1"/>
</dbReference>
<dbReference type="GO" id="GO:0000719">
    <property type="term" value="P:photoreactive repair"/>
    <property type="evidence" value="ECO:0007669"/>
    <property type="project" value="UniProtKB-ARBA"/>
</dbReference>
<organism evidence="12 13">
    <name type="scientific">Xylophilus ampelinus</name>
    <dbReference type="NCBI Taxonomy" id="54067"/>
    <lineage>
        <taxon>Bacteria</taxon>
        <taxon>Pseudomonadati</taxon>
        <taxon>Pseudomonadota</taxon>
        <taxon>Betaproteobacteria</taxon>
        <taxon>Burkholderiales</taxon>
        <taxon>Xylophilus</taxon>
    </lineage>
</organism>
<dbReference type="Gene3D" id="1.25.40.80">
    <property type="match status" value="1"/>
</dbReference>
<feature type="site" description="Electron transfer via tryptophanyl radical" evidence="9">
    <location>
        <position position="398"/>
    </location>
</feature>
<evidence type="ECO:0000256" key="1">
    <source>
        <dbReference type="ARBA" id="ARBA00001932"/>
    </source>
</evidence>
<name>A0A318SIC8_9BURK</name>
<dbReference type="Gene3D" id="1.10.579.10">
    <property type="entry name" value="DNA Cyclobutane Dipyrimidine Photolyase, subunit A, domain 3"/>
    <property type="match status" value="1"/>
</dbReference>
<dbReference type="Proteomes" id="UP000247540">
    <property type="component" value="Unassembled WGS sequence"/>
</dbReference>
<feature type="domain" description="Photolyase/cryptochrome alpha/beta" evidence="11">
    <location>
        <begin position="10"/>
        <end position="143"/>
    </location>
</feature>
<dbReference type="GO" id="GO:0071949">
    <property type="term" value="F:FAD binding"/>
    <property type="evidence" value="ECO:0007669"/>
    <property type="project" value="TreeGrafter"/>
</dbReference>
<evidence type="ECO:0000256" key="9">
    <source>
        <dbReference type="PIRSR" id="PIRSR602081-2"/>
    </source>
</evidence>
<evidence type="ECO:0000256" key="3">
    <source>
        <dbReference type="ARBA" id="ARBA00014046"/>
    </source>
</evidence>
<evidence type="ECO:0000259" key="11">
    <source>
        <dbReference type="PROSITE" id="PS51645"/>
    </source>
</evidence>
<dbReference type="FunFam" id="1.10.579.10:FF:000003">
    <property type="entry name" value="Deoxyribodipyrimidine photo-lyase"/>
    <property type="match status" value="1"/>
</dbReference>
<dbReference type="Pfam" id="PF00875">
    <property type="entry name" value="DNA_photolyase"/>
    <property type="match status" value="1"/>
</dbReference>
<feature type="binding site" evidence="8">
    <location>
        <position position="238"/>
    </location>
    <ligand>
        <name>FAD</name>
        <dbReference type="ChEBI" id="CHEBI:57692"/>
    </ligand>
</feature>
<comment type="cofactor">
    <cofactor evidence="8">
        <name>FAD</name>
        <dbReference type="ChEBI" id="CHEBI:57692"/>
    </cofactor>
    <text evidence="8">Binds 1 FAD per subunit.</text>
</comment>
<dbReference type="GO" id="GO:0003904">
    <property type="term" value="F:deoxyribodipyrimidine photo-lyase activity"/>
    <property type="evidence" value="ECO:0007669"/>
    <property type="project" value="UniProtKB-EC"/>
</dbReference>
<accession>A0A318SIC8</accession>
<feature type="site" description="Electron transfer via tryptophanyl radical" evidence="9">
    <location>
        <position position="375"/>
    </location>
</feature>
<evidence type="ECO:0000313" key="12">
    <source>
        <dbReference type="EMBL" id="PYE74357.1"/>
    </source>
</evidence>
<keyword evidence="4 8" id="KW-0285">Flavoprotein</keyword>
<dbReference type="SUPFAM" id="SSF52425">
    <property type="entry name" value="Cryptochrome/photolyase, N-terminal domain"/>
    <property type="match status" value="1"/>
</dbReference>
<dbReference type="GO" id="GO:0003677">
    <property type="term" value="F:DNA binding"/>
    <property type="evidence" value="ECO:0007669"/>
    <property type="project" value="TreeGrafter"/>
</dbReference>
<dbReference type="InterPro" id="IPR036134">
    <property type="entry name" value="Crypto/Photolyase_FAD-like_sf"/>
</dbReference>
<evidence type="ECO:0000256" key="4">
    <source>
        <dbReference type="ARBA" id="ARBA00022630"/>
    </source>
</evidence>
<evidence type="ECO:0000313" key="13">
    <source>
        <dbReference type="Proteomes" id="UP000247540"/>
    </source>
</evidence>
<dbReference type="PANTHER" id="PTHR11455:SF9">
    <property type="entry name" value="CRYPTOCHROME CIRCADIAN CLOCK 5 ISOFORM X1"/>
    <property type="match status" value="1"/>
</dbReference>
<dbReference type="AlphaFoldDB" id="A0A318SIC8"/>
<evidence type="ECO:0000256" key="2">
    <source>
        <dbReference type="ARBA" id="ARBA00013149"/>
    </source>
</evidence>
<feature type="site" description="Electron transfer via tryptophanyl radical" evidence="9">
    <location>
        <position position="319"/>
    </location>
</feature>
<protein>
    <recommendedName>
        <fullName evidence="3">Deoxyribodipyrimidine photo-lyase</fullName>
        <ecNumber evidence="2">4.1.99.3</ecNumber>
    </recommendedName>
</protein>
<dbReference type="InterPro" id="IPR036155">
    <property type="entry name" value="Crypto/Photolyase_N_sf"/>
</dbReference>
<reference evidence="12 13" key="1">
    <citation type="submission" date="2018-06" db="EMBL/GenBank/DDBJ databases">
        <title>Genomic Encyclopedia of Type Strains, Phase III (KMG-III): the genomes of soil and plant-associated and newly described type strains.</title>
        <authorList>
            <person name="Whitman W."/>
        </authorList>
    </citation>
    <scope>NUCLEOTIDE SEQUENCE [LARGE SCALE GENOMIC DNA]</scope>
    <source>
        <strain evidence="12 13">CECT 7646</strain>
    </source>
</reference>
<evidence type="ECO:0000256" key="6">
    <source>
        <dbReference type="ARBA" id="ARBA00022991"/>
    </source>
</evidence>
<comment type="cofactor">
    <cofactor evidence="1">
        <name>(6R)-5,10-methylene-5,6,7,8-tetrahydrofolate</name>
        <dbReference type="ChEBI" id="CHEBI:15636"/>
    </cofactor>
</comment>
<keyword evidence="13" id="KW-1185">Reference proteome</keyword>
<feature type="binding site" evidence="8">
    <location>
        <position position="285"/>
    </location>
    <ligand>
        <name>FAD</name>
        <dbReference type="ChEBI" id="CHEBI:57692"/>
    </ligand>
</feature>
<gene>
    <name evidence="12" type="ORF">DFQ15_12530</name>
</gene>
<comment type="catalytic activity">
    <reaction evidence="7">
        <text>cyclobutadipyrimidine (in DNA) = 2 pyrimidine residues (in DNA).</text>
        <dbReference type="EC" id="4.1.99.3"/>
    </reaction>
</comment>
<proteinExistence type="inferred from homology"/>
<evidence type="ECO:0000256" key="5">
    <source>
        <dbReference type="ARBA" id="ARBA00022827"/>
    </source>
</evidence>
<dbReference type="RefSeq" id="WP_110466649.1">
    <property type="nucleotide sequence ID" value="NZ_JAMOFZ010000025.1"/>
</dbReference>
<dbReference type="GO" id="GO:0009416">
    <property type="term" value="P:response to light stimulus"/>
    <property type="evidence" value="ECO:0007669"/>
    <property type="project" value="TreeGrafter"/>
</dbReference>
<dbReference type="Gene3D" id="3.40.50.620">
    <property type="entry name" value="HUPs"/>
    <property type="match status" value="1"/>
</dbReference>
<keyword evidence="12" id="KW-0456">Lyase</keyword>
<keyword evidence="5 8" id="KW-0274">FAD</keyword>
<dbReference type="OrthoDB" id="9772484at2"/>
<dbReference type="Pfam" id="PF03441">
    <property type="entry name" value="FAD_binding_7"/>
    <property type="match status" value="1"/>
</dbReference>
<evidence type="ECO:0000256" key="8">
    <source>
        <dbReference type="PIRSR" id="PIRSR602081-1"/>
    </source>
</evidence>
<dbReference type="InterPro" id="IPR018394">
    <property type="entry name" value="DNA_photolyase_1_CS_C"/>
</dbReference>
<keyword evidence="6 10" id="KW-0157">Chromophore</keyword>
<dbReference type="InterPro" id="IPR014729">
    <property type="entry name" value="Rossmann-like_a/b/a_fold"/>
</dbReference>
<comment type="similarity">
    <text evidence="10">Belongs to the DNA photolyase family.</text>
</comment>
<dbReference type="InterPro" id="IPR006050">
    <property type="entry name" value="DNA_photolyase_N"/>
</dbReference>